<feature type="domain" description="ASPIC/UnbV" evidence="3">
    <location>
        <begin position="557"/>
        <end position="623"/>
    </location>
</feature>
<feature type="chain" id="PRO_5020925343" evidence="2">
    <location>
        <begin position="21"/>
        <end position="1130"/>
    </location>
</feature>
<dbReference type="Gene3D" id="2.130.10.130">
    <property type="entry name" value="Integrin alpha, N-terminal"/>
    <property type="match status" value="4"/>
</dbReference>
<feature type="signal peptide" evidence="2">
    <location>
        <begin position="1"/>
        <end position="20"/>
    </location>
</feature>
<dbReference type="InterPro" id="IPR011519">
    <property type="entry name" value="UnbV_ASPIC"/>
</dbReference>
<proteinExistence type="predicted"/>
<accession>A0A4U6D6M6</accession>
<dbReference type="Proteomes" id="UP000304900">
    <property type="component" value="Unassembled WGS sequence"/>
</dbReference>
<dbReference type="InterPro" id="IPR013517">
    <property type="entry name" value="FG-GAP"/>
</dbReference>
<organism evidence="4 5">
    <name type="scientific">Dyadobacter frigoris</name>
    <dbReference type="NCBI Taxonomy" id="2576211"/>
    <lineage>
        <taxon>Bacteria</taxon>
        <taxon>Pseudomonadati</taxon>
        <taxon>Bacteroidota</taxon>
        <taxon>Cytophagia</taxon>
        <taxon>Cytophagales</taxon>
        <taxon>Spirosomataceae</taxon>
        <taxon>Dyadobacter</taxon>
    </lineage>
</organism>
<dbReference type="RefSeq" id="WP_137340148.1">
    <property type="nucleotide sequence ID" value="NZ_BSQH01000016.1"/>
</dbReference>
<dbReference type="PANTHER" id="PTHR16026:SF0">
    <property type="entry name" value="CARTILAGE ACIDIC PROTEIN 1"/>
    <property type="match status" value="1"/>
</dbReference>
<keyword evidence="5" id="KW-1185">Reference proteome</keyword>
<name>A0A4U6D6M6_9BACT</name>
<dbReference type="OrthoDB" id="1488345at2"/>
<dbReference type="InterPro" id="IPR027039">
    <property type="entry name" value="Crtac1"/>
</dbReference>
<evidence type="ECO:0000313" key="4">
    <source>
        <dbReference type="EMBL" id="TKT91778.1"/>
    </source>
</evidence>
<dbReference type="SUPFAM" id="SSF69318">
    <property type="entry name" value="Integrin alpha N-terminal domain"/>
    <property type="match status" value="2"/>
</dbReference>
<evidence type="ECO:0000256" key="1">
    <source>
        <dbReference type="ARBA" id="ARBA00022729"/>
    </source>
</evidence>
<dbReference type="PANTHER" id="PTHR16026">
    <property type="entry name" value="CARTILAGE ACIDIC PROTEIN 1"/>
    <property type="match status" value="1"/>
</dbReference>
<dbReference type="AlphaFoldDB" id="A0A4U6D6M6"/>
<dbReference type="EMBL" id="SZVO01000005">
    <property type="protein sequence ID" value="TKT91778.1"/>
    <property type="molecule type" value="Genomic_DNA"/>
</dbReference>
<reference evidence="4 5" key="1">
    <citation type="submission" date="2019-05" db="EMBL/GenBank/DDBJ databases">
        <title>Dyadobacter AR-3-8 sp. nov., isolated from arctic soil.</title>
        <authorList>
            <person name="Chaudhary D.K."/>
        </authorList>
    </citation>
    <scope>NUCLEOTIDE SEQUENCE [LARGE SCALE GENOMIC DNA]</scope>
    <source>
        <strain evidence="4 5">AR-3-8</strain>
    </source>
</reference>
<protein>
    <submittedName>
        <fullName evidence="4">RNA-binding protein</fullName>
    </submittedName>
</protein>
<evidence type="ECO:0000256" key="2">
    <source>
        <dbReference type="SAM" id="SignalP"/>
    </source>
</evidence>
<dbReference type="PROSITE" id="PS51257">
    <property type="entry name" value="PROKAR_LIPOPROTEIN"/>
    <property type="match status" value="1"/>
</dbReference>
<gene>
    <name evidence="4" type="ORF">FDK13_11500</name>
</gene>
<evidence type="ECO:0000313" key="5">
    <source>
        <dbReference type="Proteomes" id="UP000304900"/>
    </source>
</evidence>
<sequence>MKLKNGFSKAAFLFVIVALAGCNKSEKSAENKSEVSGTPLFTLLPAEKTKVDFVNTLTEGLNTNVLMYEYFYNGGGVAVGDLNGDGLDDIYFTGNMVSNKLYLNKGNMQFEDITSAANVAGRESPWKTGVTMADVNGDGLLDIYVCYSGTVSPDKLKNQLFINKGPNTSGIPQFEEKAEQYGLANSSTSTQAAFFDYDRDGDLDMFLLNHNPKALPILDESSTAEILKKEDSSAGARLFRNNMKKGSEPFFEDVTKKAGIQSSELSYGLGIGISDVNMDGWPDMYISNDYSVPDFLYINNKNGTFTDVIDSGIGHTSHSSMGNEIADFNNDGLPDIFTLDMLPEDNRRQKLLVGLDNYELFDFNVKMGFHHQYMRNMLQLNEGIIGKAGKIATPMFSEIGQLSGVSNTDWSWAPLFADYDNDGWKDLFITNGYLRDYTNMDFLKYMGDHLKRKEGQVRREDILELVNQIPSSNLKNYLFRNNKDLTFKNVATNWGLGQVSNSGGAAYSDLDNDGDLDLVVNNINLPAFIYQNEGSKQLKNHYLKLKLVGEEKNTLGTGAKVSIYQNGQQQYLEQMPTRGYQSSVSPILHFGLGNSGMIDSLKITWLSGKQEKLINPKADQLLTLSEKNAKGEKVILAPEIPIFNAISSPIAYKNPANKINDFKRQPLMVNAISFSNPNLTKGDVNGDKLEDVYVGGGYGEAGKLFTQQKNGSFITKPVAAFEADKQSEDTDAAFFDANGDGFIDLYVTSGGYANFMSEDVLLQDRLYINDGKGDFTKKTDALPKMLFSKSCVRVADFNGDGKQDLFVGGRVIPGRYPEAPRSYILINNGKGQFTDQTAKIAPELERIGMVTDAAWTDMNGDKKPDLILVGEWMPITVLVSNSGKLTDKTLDYFEKEYSGWWNKILVEDINGDGKPDLVVGNIGLNTQCKASDTEPVEMVYKDFDDNGSMDPILSFYIQGKSYPYVTRDEMLDQMSIMRTRFQDYKSYAEATVTDIFTPEELKDASHLTSNFLKTAYFESNASGKLKEKSLPLEVQSSPVFTITSVDFDQDGKKDLLFCGNSSRARLRFGKYDANYGTLLKGDGKGNFKYIPQNKSGFALKGDVRSVLPIGNTLLFGINQQEIKAYKIVKK</sequence>
<dbReference type="InterPro" id="IPR028994">
    <property type="entry name" value="Integrin_alpha_N"/>
</dbReference>
<dbReference type="Pfam" id="PF13517">
    <property type="entry name" value="FG-GAP_3"/>
    <property type="match status" value="6"/>
</dbReference>
<evidence type="ECO:0000259" key="3">
    <source>
        <dbReference type="Pfam" id="PF07593"/>
    </source>
</evidence>
<comment type="caution">
    <text evidence="4">The sequence shown here is derived from an EMBL/GenBank/DDBJ whole genome shotgun (WGS) entry which is preliminary data.</text>
</comment>
<keyword evidence="1 2" id="KW-0732">Signal</keyword>
<dbReference type="Pfam" id="PF07593">
    <property type="entry name" value="UnbV_ASPIC"/>
    <property type="match status" value="1"/>
</dbReference>